<dbReference type="InterPro" id="IPR017850">
    <property type="entry name" value="Alkaline_phosphatase_core_sf"/>
</dbReference>
<dbReference type="SUPFAM" id="SSF53649">
    <property type="entry name" value="Alkaline phosphatase-like"/>
    <property type="match status" value="1"/>
</dbReference>
<dbReference type="InterPro" id="IPR050738">
    <property type="entry name" value="Sulfatase"/>
</dbReference>
<dbReference type="GO" id="GO:0046872">
    <property type="term" value="F:metal ion binding"/>
    <property type="evidence" value="ECO:0007669"/>
    <property type="project" value="UniProtKB-KW"/>
</dbReference>
<evidence type="ECO:0000256" key="3">
    <source>
        <dbReference type="ARBA" id="ARBA00022801"/>
    </source>
</evidence>
<dbReference type="Gene3D" id="3.40.720.10">
    <property type="entry name" value="Alkaline Phosphatase, subunit A"/>
    <property type="match status" value="1"/>
</dbReference>
<protein>
    <submittedName>
        <fullName evidence="7">Arylsulfatase a and related enzymes</fullName>
    </submittedName>
</protein>
<dbReference type="PANTHER" id="PTHR42693">
    <property type="entry name" value="ARYLSULFATASE FAMILY MEMBER"/>
    <property type="match status" value="1"/>
</dbReference>
<dbReference type="EMBL" id="GU474845">
    <property type="protein sequence ID" value="ADI16740.1"/>
    <property type="molecule type" value="Genomic_DNA"/>
</dbReference>
<evidence type="ECO:0000256" key="1">
    <source>
        <dbReference type="ARBA" id="ARBA00008779"/>
    </source>
</evidence>
<evidence type="ECO:0000256" key="2">
    <source>
        <dbReference type="ARBA" id="ARBA00022723"/>
    </source>
</evidence>
<dbReference type="PANTHER" id="PTHR42693:SF53">
    <property type="entry name" value="ENDO-4-O-SULFATASE"/>
    <property type="match status" value="1"/>
</dbReference>
<evidence type="ECO:0000313" key="7">
    <source>
        <dbReference type="EMBL" id="ADI16740.1"/>
    </source>
</evidence>
<dbReference type="InterPro" id="IPR000917">
    <property type="entry name" value="Sulfatase_N"/>
</dbReference>
<dbReference type="InterPro" id="IPR024607">
    <property type="entry name" value="Sulfatase_CS"/>
</dbReference>
<keyword evidence="4" id="KW-0106">Calcium</keyword>
<name>E0XQP9_9BACT</name>
<keyword evidence="3" id="KW-0378">Hydrolase</keyword>
<dbReference type="CDD" id="cd16151">
    <property type="entry name" value="sulfatase_like"/>
    <property type="match status" value="1"/>
</dbReference>
<dbReference type="GO" id="GO:0004065">
    <property type="term" value="F:arylsulfatase activity"/>
    <property type="evidence" value="ECO:0007669"/>
    <property type="project" value="TreeGrafter"/>
</dbReference>
<proteinExistence type="inferred from homology"/>
<sequence>MKHLLNIVSILAVSTGVLFAEVTEPKERPNFLIIMVDDLSPEQFACYGNEVNHTPNLDALAAGGVKFNTAWATPMCSPTRALLVTGRYASRTGVWHNDLRLNCTKQTRWNWVSKHLTFPRVLREHGYRTAIVGNPMALGGSIYSKDVGFDEQCVRALTLQDVPAGSTFTGKFEGKYNFPDAKPVPARYWHPCVIRNGELMETSAEDFGPDLYAGYLIDFIKRHKDQPFLAYYPMNLVHDIAGGGIPTTPVDGIPGSNKGGSLQGLVEYIDILVGHLMDSLETAGLRDNTIIIFTCDNGENGKKMHASEDGPRVPLIVNCPGLIQQRGATDELMEFSDIYPTLMEFSGASVPDGYALDGQSLVPFLTGVTDTHREWITSYIATARMVRTKRWLLEAVDPVYGDSEGRLFDCGDAHLRSDYKHITGSPEALPIRKKLEKLLENNPWPDLSDPDVAAEVNSYDTMPYKHFVNGQLVKEQNDRK</sequence>
<evidence type="ECO:0000256" key="5">
    <source>
        <dbReference type="SAM" id="SignalP"/>
    </source>
</evidence>
<evidence type="ECO:0000259" key="6">
    <source>
        <dbReference type="Pfam" id="PF00884"/>
    </source>
</evidence>
<comment type="similarity">
    <text evidence="1">Belongs to the sulfatase family.</text>
</comment>
<feature type="signal peptide" evidence="5">
    <location>
        <begin position="1"/>
        <end position="20"/>
    </location>
</feature>
<keyword evidence="5" id="KW-0732">Signal</keyword>
<feature type="domain" description="Sulfatase N-terminal" evidence="6">
    <location>
        <begin position="29"/>
        <end position="347"/>
    </location>
</feature>
<dbReference type="Pfam" id="PF00884">
    <property type="entry name" value="Sulfatase"/>
    <property type="match status" value="1"/>
</dbReference>
<dbReference type="PROSITE" id="PS00523">
    <property type="entry name" value="SULFATASE_1"/>
    <property type="match status" value="1"/>
</dbReference>
<organism evidence="7">
    <name type="scientific">uncultured Verrucomicrobiales bacterium HF0010_05E02</name>
    <dbReference type="NCBI Taxonomy" id="710995"/>
    <lineage>
        <taxon>Bacteria</taxon>
        <taxon>Pseudomonadati</taxon>
        <taxon>Verrucomicrobiota</taxon>
        <taxon>Verrucomicrobiia</taxon>
        <taxon>Verrucomicrobiales</taxon>
        <taxon>environmental samples</taxon>
    </lineage>
</organism>
<reference evidence="7" key="1">
    <citation type="journal article" date="2011" name="Environ. Microbiol.">
        <title>Time-series analyses of Monterey Bay coastal microbial picoplankton using a 'genome proxy' microarray.</title>
        <authorList>
            <person name="Rich V.I."/>
            <person name="Pham V.D."/>
            <person name="Eppley J."/>
            <person name="Shi Y."/>
            <person name="DeLong E.F."/>
        </authorList>
    </citation>
    <scope>NUCLEOTIDE SEQUENCE</scope>
</reference>
<accession>E0XQP9</accession>
<keyword evidence="2" id="KW-0479">Metal-binding</keyword>
<evidence type="ECO:0000256" key="4">
    <source>
        <dbReference type="ARBA" id="ARBA00022837"/>
    </source>
</evidence>
<feature type="chain" id="PRO_5003143124" evidence="5">
    <location>
        <begin position="21"/>
        <end position="480"/>
    </location>
</feature>
<dbReference type="AlphaFoldDB" id="E0XQP9"/>